<dbReference type="InterPro" id="IPR036291">
    <property type="entry name" value="NAD(P)-bd_dom_sf"/>
</dbReference>
<dbReference type="RefSeq" id="WP_026800810.1">
    <property type="nucleotide sequence ID" value="NZ_AULI01000010.1"/>
</dbReference>
<evidence type="ECO:0000256" key="3">
    <source>
        <dbReference type="RuleBase" id="RU000363"/>
    </source>
</evidence>
<dbReference type="PANTHER" id="PTHR43180">
    <property type="entry name" value="3-OXOACYL-(ACYL-CARRIER-PROTEIN) REDUCTASE (AFU_ORTHOLOGUE AFUA_6G11210)"/>
    <property type="match status" value="1"/>
</dbReference>
<keyword evidence="2" id="KW-0560">Oxidoreductase</keyword>
<dbReference type="PANTHER" id="PTHR43180:SF66">
    <property type="entry name" value="SHORT-CHAIN DEHYDROGENASE_REDUCTASE FAMILY PROTEIN"/>
    <property type="match status" value="1"/>
</dbReference>
<dbReference type="InterPro" id="IPR002347">
    <property type="entry name" value="SDR_fam"/>
</dbReference>
<name>A0A0A5GJK2_9BACI</name>
<reference evidence="4 5" key="1">
    <citation type="submission" date="2013-08" db="EMBL/GenBank/DDBJ databases">
        <authorList>
            <person name="Huang J."/>
            <person name="Wang G."/>
        </authorList>
    </citation>
    <scope>NUCLEOTIDE SEQUENCE [LARGE SCALE GENOMIC DNA]</scope>
    <source>
        <strain evidence="4 5">JSM 076056</strain>
    </source>
</reference>
<dbReference type="GO" id="GO:0008206">
    <property type="term" value="P:bile acid metabolic process"/>
    <property type="evidence" value="ECO:0007669"/>
    <property type="project" value="UniProtKB-ARBA"/>
</dbReference>
<dbReference type="AlphaFoldDB" id="A0A0A5GJK2"/>
<evidence type="ECO:0000256" key="2">
    <source>
        <dbReference type="ARBA" id="ARBA00023002"/>
    </source>
</evidence>
<gene>
    <name evidence="4" type="ORF">N781_04525</name>
</gene>
<evidence type="ECO:0000313" key="5">
    <source>
        <dbReference type="Proteomes" id="UP000030528"/>
    </source>
</evidence>
<dbReference type="PRINTS" id="PR00080">
    <property type="entry name" value="SDRFAMILY"/>
</dbReference>
<dbReference type="GO" id="GO:0016491">
    <property type="term" value="F:oxidoreductase activity"/>
    <property type="evidence" value="ECO:0007669"/>
    <property type="project" value="UniProtKB-KW"/>
</dbReference>
<comment type="caution">
    <text evidence="4">The sequence shown here is derived from an EMBL/GenBank/DDBJ whole genome shotgun (WGS) entry which is preliminary data.</text>
</comment>
<dbReference type="SUPFAM" id="SSF51735">
    <property type="entry name" value="NAD(P)-binding Rossmann-fold domains"/>
    <property type="match status" value="1"/>
</dbReference>
<comment type="similarity">
    <text evidence="1 3">Belongs to the short-chain dehydrogenases/reductases (SDR) family.</text>
</comment>
<dbReference type="STRING" id="1385510.GCA_000425205_02475"/>
<dbReference type="CDD" id="cd05233">
    <property type="entry name" value="SDR_c"/>
    <property type="match status" value="1"/>
</dbReference>
<dbReference type="eggNOG" id="COG1028">
    <property type="taxonomic scope" value="Bacteria"/>
</dbReference>
<dbReference type="EMBL" id="AVPE01000010">
    <property type="protein sequence ID" value="KGX91335.1"/>
    <property type="molecule type" value="Genomic_DNA"/>
</dbReference>
<proteinExistence type="inferred from homology"/>
<dbReference type="PRINTS" id="PR00081">
    <property type="entry name" value="GDHRDH"/>
</dbReference>
<dbReference type="OrthoDB" id="306388at2"/>
<accession>A0A0A5GJK2</accession>
<dbReference type="Gene3D" id="3.40.50.720">
    <property type="entry name" value="NAD(P)-binding Rossmann-like Domain"/>
    <property type="match status" value="1"/>
</dbReference>
<keyword evidence="5" id="KW-1185">Reference proteome</keyword>
<organism evidence="4 5">
    <name type="scientific">Pontibacillus halophilus JSM 076056 = DSM 19796</name>
    <dbReference type="NCBI Taxonomy" id="1385510"/>
    <lineage>
        <taxon>Bacteria</taxon>
        <taxon>Bacillati</taxon>
        <taxon>Bacillota</taxon>
        <taxon>Bacilli</taxon>
        <taxon>Bacillales</taxon>
        <taxon>Bacillaceae</taxon>
        <taxon>Pontibacillus</taxon>
    </lineage>
</organism>
<dbReference type="Proteomes" id="UP000030528">
    <property type="component" value="Unassembled WGS sequence"/>
</dbReference>
<evidence type="ECO:0000313" key="4">
    <source>
        <dbReference type="EMBL" id="KGX91335.1"/>
    </source>
</evidence>
<protein>
    <submittedName>
        <fullName evidence="4">Short-chain dehydrogenase</fullName>
    </submittedName>
</protein>
<dbReference type="FunFam" id="3.40.50.720:FF:000084">
    <property type="entry name" value="Short-chain dehydrogenase reductase"/>
    <property type="match status" value="1"/>
</dbReference>
<dbReference type="Pfam" id="PF00106">
    <property type="entry name" value="adh_short"/>
    <property type="match status" value="1"/>
</dbReference>
<sequence length="247" mass="26360">MGRVVIITGSASGIGQEAARKFASKGDSVVLGDYNAELGQETALKLQEEGYTTHFVKTDVSNYEDVERLVDEAVTKFGTVDVMVNNAGIGMPTSILETNLENYHKVIDVNQHGVAYGIMLAAQKMKGLNVKGVIINISSVYGYLASPKTFAYHATKGAVNMMTKSAALELAPHGIRVVAVAPGIVDTPILDGYRNAGLIDGMKKKVLGEELTTPEQLADSIYLVSLEEANAMNGNTVMADHGYASFK</sequence>
<evidence type="ECO:0000256" key="1">
    <source>
        <dbReference type="ARBA" id="ARBA00006484"/>
    </source>
</evidence>